<dbReference type="EMBL" id="JBHTJV010000012">
    <property type="protein sequence ID" value="MFD0917360.1"/>
    <property type="molecule type" value="Genomic_DNA"/>
</dbReference>
<evidence type="ECO:0000256" key="8">
    <source>
        <dbReference type="RuleBase" id="RU369079"/>
    </source>
</evidence>
<feature type="transmembrane region" description="Helical" evidence="9">
    <location>
        <begin position="296"/>
        <end position="318"/>
    </location>
</feature>
<organism evidence="12 13">
    <name type="scientific">Pseudahrensia aquimaris</name>
    <dbReference type="NCBI Taxonomy" id="744461"/>
    <lineage>
        <taxon>Bacteria</taxon>
        <taxon>Pseudomonadati</taxon>
        <taxon>Pseudomonadota</taxon>
        <taxon>Alphaproteobacteria</taxon>
        <taxon>Hyphomicrobiales</taxon>
        <taxon>Ahrensiaceae</taxon>
        <taxon>Pseudahrensia</taxon>
    </lineage>
</organism>
<feature type="transmembrane region" description="Helical" evidence="9">
    <location>
        <begin position="408"/>
        <end position="431"/>
    </location>
</feature>
<feature type="domain" description="Tripartite ATP-independent periplasmic transporters DctQ component" evidence="10">
    <location>
        <begin position="65"/>
        <end position="217"/>
    </location>
</feature>
<evidence type="ECO:0000256" key="6">
    <source>
        <dbReference type="ARBA" id="ARBA00022989"/>
    </source>
</evidence>
<evidence type="ECO:0000256" key="3">
    <source>
        <dbReference type="ARBA" id="ARBA00022475"/>
    </source>
</evidence>
<dbReference type="Pfam" id="PF04290">
    <property type="entry name" value="DctQ"/>
    <property type="match status" value="1"/>
</dbReference>
<keyword evidence="3" id="KW-1003">Cell membrane</keyword>
<feature type="transmembrane region" description="Helical" evidence="9">
    <location>
        <begin position="330"/>
        <end position="352"/>
    </location>
</feature>
<feature type="transmembrane region" description="Helical" evidence="9">
    <location>
        <begin position="101"/>
        <end position="119"/>
    </location>
</feature>
<proteinExistence type="predicted"/>
<dbReference type="Pfam" id="PF06808">
    <property type="entry name" value="DctM"/>
    <property type="match status" value="1"/>
</dbReference>
<feature type="transmembrane region" description="Helical" evidence="9">
    <location>
        <begin position="514"/>
        <end position="536"/>
    </location>
</feature>
<evidence type="ECO:0000256" key="7">
    <source>
        <dbReference type="ARBA" id="ARBA00023136"/>
    </source>
</evidence>
<feature type="transmembrane region" description="Helical" evidence="9">
    <location>
        <begin position="647"/>
        <end position="669"/>
    </location>
</feature>
<feature type="transmembrane region" description="Helical" evidence="9">
    <location>
        <begin position="41"/>
        <end position="63"/>
    </location>
</feature>
<feature type="transmembrane region" description="Helical" evidence="9">
    <location>
        <begin position="227"/>
        <end position="248"/>
    </location>
</feature>
<feature type="transmembrane region" description="Helical" evidence="9">
    <location>
        <begin position="556"/>
        <end position="577"/>
    </location>
</feature>
<dbReference type="InterPro" id="IPR010656">
    <property type="entry name" value="DctM"/>
</dbReference>
<evidence type="ECO:0000313" key="12">
    <source>
        <dbReference type="EMBL" id="MFD0917360.1"/>
    </source>
</evidence>
<reference evidence="13" key="1">
    <citation type="journal article" date="2019" name="Int. J. Syst. Evol. Microbiol.">
        <title>The Global Catalogue of Microorganisms (GCM) 10K type strain sequencing project: providing services to taxonomists for standard genome sequencing and annotation.</title>
        <authorList>
            <consortium name="The Broad Institute Genomics Platform"/>
            <consortium name="The Broad Institute Genome Sequencing Center for Infectious Disease"/>
            <person name="Wu L."/>
            <person name="Ma J."/>
        </authorList>
    </citation>
    <scope>NUCLEOTIDE SEQUENCE [LARGE SCALE GENOMIC DNA]</scope>
    <source>
        <strain evidence="13">CCUG 60023</strain>
    </source>
</reference>
<gene>
    <name evidence="12" type="ORF">ACFQ14_13175</name>
</gene>
<dbReference type="PANTHER" id="PTHR33362">
    <property type="entry name" value="SIALIC ACID TRAP TRANSPORTER PERMEASE PROTEIN SIAT-RELATED"/>
    <property type="match status" value="1"/>
</dbReference>
<dbReference type="InterPro" id="IPR004681">
    <property type="entry name" value="TRAP_DctM"/>
</dbReference>
<keyword evidence="7 9" id="KW-0472">Membrane</keyword>
<evidence type="ECO:0000256" key="9">
    <source>
        <dbReference type="SAM" id="Phobius"/>
    </source>
</evidence>
<dbReference type="RefSeq" id="WP_377213220.1">
    <property type="nucleotide sequence ID" value="NZ_JBHTJV010000012.1"/>
</dbReference>
<evidence type="ECO:0000256" key="5">
    <source>
        <dbReference type="ARBA" id="ARBA00022692"/>
    </source>
</evidence>
<feature type="domain" description="TRAP C4-dicarboxylate transport system permease DctM subunit" evidence="11">
    <location>
        <begin position="279"/>
        <end position="759"/>
    </location>
</feature>
<feature type="transmembrane region" description="Helical" evidence="9">
    <location>
        <begin position="614"/>
        <end position="635"/>
    </location>
</feature>
<keyword evidence="6 9" id="KW-1133">Transmembrane helix</keyword>
<evidence type="ECO:0000313" key="13">
    <source>
        <dbReference type="Proteomes" id="UP001597101"/>
    </source>
</evidence>
<comment type="subcellular location">
    <subcellularLocation>
        <location evidence="1 8">Cell inner membrane</location>
        <topology evidence="1 8">Multi-pass membrane protein</topology>
    </subcellularLocation>
</comment>
<evidence type="ECO:0000256" key="4">
    <source>
        <dbReference type="ARBA" id="ARBA00022519"/>
    </source>
</evidence>
<feature type="transmembrane region" description="Helical" evidence="9">
    <location>
        <begin position="187"/>
        <end position="207"/>
    </location>
</feature>
<feature type="transmembrane region" description="Helical" evidence="9">
    <location>
        <begin position="139"/>
        <end position="159"/>
    </location>
</feature>
<dbReference type="InterPro" id="IPR055348">
    <property type="entry name" value="DctQ"/>
</dbReference>
<feature type="transmembrane region" description="Helical" evidence="9">
    <location>
        <begin position="443"/>
        <end position="464"/>
    </location>
</feature>
<feature type="transmembrane region" description="Helical" evidence="9">
    <location>
        <begin position="364"/>
        <end position="396"/>
    </location>
</feature>
<evidence type="ECO:0000259" key="11">
    <source>
        <dbReference type="Pfam" id="PF06808"/>
    </source>
</evidence>
<keyword evidence="4 8" id="KW-0997">Cell inner membrane</keyword>
<keyword evidence="2 8" id="KW-0813">Transport</keyword>
<comment type="function">
    <text evidence="8">Part of the tripartite ATP-independent periplasmic (TRAP) transport system.</text>
</comment>
<evidence type="ECO:0000259" key="10">
    <source>
        <dbReference type="Pfam" id="PF04290"/>
    </source>
</evidence>
<keyword evidence="5 9" id="KW-0812">Transmembrane</keyword>
<feature type="transmembrane region" description="Helical" evidence="9">
    <location>
        <begin position="736"/>
        <end position="764"/>
    </location>
</feature>
<feature type="transmembrane region" description="Helical" evidence="9">
    <location>
        <begin position="268"/>
        <end position="289"/>
    </location>
</feature>
<sequence>MAEEVIPGDLDITDELIAERRAEEPGQTPEDMTAWQRPITAFIDVLNLWAGRIFCLLLIPLIFGTVFEVVSRKAFAVLTDYGMNETAIAWGLGPTLWNYDVSRMLGGVIFMATAGYALMRGVHIRADFLYRNWTLKTQATVDASLYLAFYFPAMLFFFWSSGEYALSAFGNDIFNINGWERAGDSTWAPFLAPARIFMPIGAFLLLLQGLPELFRAFHQMGKEREALFLKILPFYLVILAVIFVSIFYPKSVPFDDWFQAAFGGGFGFAKSTIGLFMLGAMLFSIFVGFPISFTLIFLAFTFGSWGAGSAVTFFLMTLQVNSTMLDDQLVAVPLFILMGIVMEQAGLMERLFNAVQLMMSRTRGALFIAVLFVSTVFAAATGIVGASVTILGIMAAKTMNKSGYDVRLAAGTITAGGTLGILIPPSIMLIVMGPVLEVPVTDLFRAAIIPGVLLAFLYMVYALGRCWINPNLGPILPPDEQPETSPYYLVEVSLVLFAIVAFFWLITLGAAGSLAFIPLGGLIIPILWLVGMFVVYKWARATKPGGFYFSDLWYEFFMGLVPPTVLIAFALGSILAGWATPAEAAACGAFGSILLSLAYRRLTVKKFYDALIKTLEISVLIMFLVAASNFFGAVFSNLGTPKYLTELLLSFDLSIMAMLIFVMALVFLLGWPLEWVPIVLIIVPILVPLLISLNVNLTWFAILVAVNLQTAWLSPPVALSAYFLKGVVPEWDLKDIYLGMMQFMVIQVIGLALIFTFPGFALWLPDFLSANGSPGFFSYSGWTE</sequence>
<dbReference type="PANTHER" id="PTHR33362:SF7">
    <property type="entry name" value="SLL1103 PROTEIN"/>
    <property type="match status" value="1"/>
</dbReference>
<evidence type="ECO:0000256" key="2">
    <source>
        <dbReference type="ARBA" id="ARBA00022448"/>
    </source>
</evidence>
<name>A0ABW3FKC1_9HYPH</name>
<feature type="transmembrane region" description="Helical" evidence="9">
    <location>
        <begin position="675"/>
        <end position="693"/>
    </location>
</feature>
<dbReference type="Proteomes" id="UP001597101">
    <property type="component" value="Unassembled WGS sequence"/>
</dbReference>
<feature type="transmembrane region" description="Helical" evidence="9">
    <location>
        <begin position="487"/>
        <end position="507"/>
    </location>
</feature>
<protein>
    <submittedName>
        <fullName evidence="12">TRAP transporter large permease subunit</fullName>
    </submittedName>
</protein>
<feature type="transmembrane region" description="Helical" evidence="9">
    <location>
        <begin position="584"/>
        <end position="602"/>
    </location>
</feature>
<evidence type="ECO:0000256" key="1">
    <source>
        <dbReference type="ARBA" id="ARBA00004429"/>
    </source>
</evidence>
<comment type="caution">
    <text evidence="12">The sequence shown here is derived from an EMBL/GenBank/DDBJ whole genome shotgun (WGS) entry which is preliminary data.</text>
</comment>
<accession>A0ABW3FKC1</accession>
<keyword evidence="13" id="KW-1185">Reference proteome</keyword>